<evidence type="ECO:0000313" key="3">
    <source>
        <dbReference type="Proteomes" id="UP001652660"/>
    </source>
</evidence>
<feature type="domain" description="Agenet" evidence="2">
    <location>
        <begin position="507"/>
        <end position="562"/>
    </location>
</feature>
<feature type="compositionally biased region" description="Basic residues" evidence="1">
    <location>
        <begin position="145"/>
        <end position="157"/>
    </location>
</feature>
<feature type="domain" description="Agenet" evidence="2">
    <location>
        <begin position="71"/>
        <end position="126"/>
    </location>
</feature>
<organism evidence="3 4">
    <name type="scientific">Coffea arabica</name>
    <name type="common">Arabian coffee</name>
    <dbReference type="NCBI Taxonomy" id="13443"/>
    <lineage>
        <taxon>Eukaryota</taxon>
        <taxon>Viridiplantae</taxon>
        <taxon>Streptophyta</taxon>
        <taxon>Embryophyta</taxon>
        <taxon>Tracheophyta</taxon>
        <taxon>Spermatophyta</taxon>
        <taxon>Magnoliopsida</taxon>
        <taxon>eudicotyledons</taxon>
        <taxon>Gunneridae</taxon>
        <taxon>Pentapetalae</taxon>
        <taxon>asterids</taxon>
        <taxon>lamiids</taxon>
        <taxon>Gentianales</taxon>
        <taxon>Rubiaceae</taxon>
        <taxon>Ixoroideae</taxon>
        <taxon>Gardenieae complex</taxon>
        <taxon>Bertiereae - Coffeeae clade</taxon>
        <taxon>Coffeeae</taxon>
        <taxon>Coffea</taxon>
    </lineage>
</organism>
<keyword evidence="3" id="KW-1185">Reference proteome</keyword>
<proteinExistence type="predicted"/>
<dbReference type="RefSeq" id="XP_027127068.1">
    <property type="nucleotide sequence ID" value="XM_027271267.2"/>
</dbReference>
<feature type="domain" description="Agenet" evidence="2">
    <location>
        <begin position="166"/>
        <end position="236"/>
    </location>
</feature>
<reference evidence="3" key="1">
    <citation type="journal article" date="2025" name="Foods">
        <title>Unveiling the Microbial Signatures of Arabica Coffee Cherries: Insights into Ripeness Specific Diversity, Functional Traits, and Implications for Quality and Safety.</title>
        <authorList>
            <consortium name="RefSeq"/>
            <person name="Tenea G.N."/>
            <person name="Cifuentes V."/>
            <person name="Reyes P."/>
            <person name="Cevallos-Vallejos M."/>
        </authorList>
    </citation>
    <scope>NUCLEOTIDE SEQUENCE [LARGE SCALE GENOMIC DNA]</scope>
</reference>
<feature type="region of interest" description="Disordered" evidence="1">
    <location>
        <begin position="138"/>
        <end position="160"/>
    </location>
</feature>
<evidence type="ECO:0000256" key="1">
    <source>
        <dbReference type="SAM" id="MobiDB-lite"/>
    </source>
</evidence>
<dbReference type="InterPro" id="IPR008395">
    <property type="entry name" value="Agenet-like_dom"/>
</dbReference>
<gene>
    <name evidence="4" type="primary">LOC113743288</name>
</gene>
<feature type="region of interest" description="Disordered" evidence="1">
    <location>
        <begin position="260"/>
        <end position="293"/>
    </location>
</feature>
<feature type="region of interest" description="Disordered" evidence="1">
    <location>
        <begin position="205"/>
        <end position="229"/>
    </location>
</feature>
<dbReference type="Gene3D" id="2.30.30.140">
    <property type="match status" value="1"/>
</dbReference>
<dbReference type="CDD" id="cd20405">
    <property type="entry name" value="Tudor_Agenet_AtDUF_rpt1_3"/>
    <property type="match status" value="2"/>
</dbReference>
<dbReference type="Pfam" id="PF05641">
    <property type="entry name" value="Agenet"/>
    <property type="match status" value="2"/>
</dbReference>
<dbReference type="PANTHER" id="PTHR31917">
    <property type="entry name" value="AGENET DOMAIN-CONTAINING PROTEIN-RELATED"/>
    <property type="match status" value="1"/>
</dbReference>
<dbReference type="AlphaFoldDB" id="A0A6P6XH26"/>
<evidence type="ECO:0000259" key="2">
    <source>
        <dbReference type="SMART" id="SM00743"/>
    </source>
</evidence>
<dbReference type="InterPro" id="IPR014002">
    <property type="entry name" value="Agenet_dom_plant"/>
</dbReference>
<dbReference type="GeneID" id="113743288"/>
<evidence type="ECO:0000313" key="4">
    <source>
        <dbReference type="RefSeq" id="XP_027127068.1"/>
    </source>
</evidence>
<feature type="domain" description="Agenet" evidence="2">
    <location>
        <begin position="437"/>
        <end position="505"/>
    </location>
</feature>
<feature type="compositionally biased region" description="Basic residues" evidence="1">
    <location>
        <begin position="209"/>
        <end position="227"/>
    </location>
</feature>
<dbReference type="SMART" id="SM00743">
    <property type="entry name" value="Agenet"/>
    <property type="match status" value="5"/>
</dbReference>
<reference evidence="4" key="2">
    <citation type="submission" date="2025-08" db="UniProtKB">
        <authorList>
            <consortium name="RefSeq"/>
        </authorList>
    </citation>
    <scope>IDENTIFICATION</scope>
    <source>
        <tissue evidence="4">Leaves</tissue>
    </source>
</reference>
<dbReference type="Proteomes" id="UP001652660">
    <property type="component" value="Chromosome 5e"/>
</dbReference>
<sequence>MGFERGEQVEVVMEDEGFKGSYYPAIIISKKGTSRYKVEYTTLLKDDESGPLEAVIDVDQLRPVPPPMPVMDFDLYDLADAYEHDGWWGGIIYKKFELDYLVYFPTLGKALAYPSEKLRIHQEWANGRWTCTKSANKSFEEKQAKKSPKGKQAKKKNVSLPKPTVVEFQTGQKMEVIEEEEGFEGPYNSANIISIEGPVDIEENTGQLSKKKQEKRSSKGKQAKKKNIGLPKPTVMEFQTRQELEVIKVEEGFEGPVDIEGKTGQISKKKQAKMSFRGKQAKKKNIGLPKPTAGELQTGQELEVMIEKEGFEGSYNAANLKSSEGPSQYPLEYKTLWKESKSGPLVEVAGDDQPLLLPPHVLANKSVKEKQPKIEYEGQTGNIIQKKRAKMNSKGKRVQIEFEEETGKIFQKKPAKSRFKGKRANKKKLSLPEPKVIEFQAGDEVEVMLKEEGFEGSYYAAKILSKEDASQYKVEYKTLLKEDDSGPLEEVVEVHQLRPSPPPFPVSYFSLYELADVYESDGWWAGIINGKFQSDYFVYFPTTQEEIPYRFEQLRVHQDWSDGQWISSKEATDHIISISEPEGNTKQKRTRKIKNKA</sequence>
<dbReference type="OrthoDB" id="938602at2759"/>
<dbReference type="PANTHER" id="PTHR31917:SF148">
    <property type="entry name" value="DUF724 DOMAIN-CONTAINING PROTEIN 2"/>
    <property type="match status" value="1"/>
</dbReference>
<feature type="domain" description="Agenet" evidence="2">
    <location>
        <begin position="1"/>
        <end position="69"/>
    </location>
</feature>
<protein>
    <submittedName>
        <fullName evidence="4">Protein AGENET DOMAIN (AGD)-CONTAINING P1-like</fullName>
    </submittedName>
</protein>
<accession>A0A6P6XH26</accession>
<name>A0A6P6XH26_COFAR</name>